<proteinExistence type="predicted"/>
<dbReference type="PANTHER" id="PTHR16955:SF6">
    <property type="entry name" value="METASTASIS-SUPPRESSOR KISS-1"/>
    <property type="match status" value="1"/>
</dbReference>
<dbReference type="GO" id="GO:0007186">
    <property type="term" value="P:G protein-coupled receptor signaling pathway"/>
    <property type="evidence" value="ECO:0007669"/>
    <property type="project" value="TreeGrafter"/>
</dbReference>
<dbReference type="AlphaFoldDB" id="A0AAV7CXI3"/>
<dbReference type="GO" id="GO:0007204">
    <property type="term" value="P:positive regulation of cytosolic calcium ion concentration"/>
    <property type="evidence" value="ECO:0007669"/>
    <property type="project" value="TreeGrafter"/>
</dbReference>
<protein>
    <recommendedName>
        <fullName evidence="4">Kisspeptin</fullName>
    </recommendedName>
</protein>
<keyword evidence="3" id="KW-1185">Reference proteome</keyword>
<evidence type="ECO:0000313" key="2">
    <source>
        <dbReference type="EMBL" id="KAG8589439.1"/>
    </source>
</evidence>
<organism evidence="2 3">
    <name type="scientific">Engystomops pustulosus</name>
    <name type="common">Tungara frog</name>
    <name type="synonym">Physalaemus pustulosus</name>
    <dbReference type="NCBI Taxonomy" id="76066"/>
    <lineage>
        <taxon>Eukaryota</taxon>
        <taxon>Metazoa</taxon>
        <taxon>Chordata</taxon>
        <taxon>Craniata</taxon>
        <taxon>Vertebrata</taxon>
        <taxon>Euteleostomi</taxon>
        <taxon>Amphibia</taxon>
        <taxon>Batrachia</taxon>
        <taxon>Anura</taxon>
        <taxon>Neobatrachia</taxon>
        <taxon>Hyloidea</taxon>
        <taxon>Leptodactylidae</taxon>
        <taxon>Leiuperinae</taxon>
        <taxon>Engystomops</taxon>
    </lineage>
</organism>
<keyword evidence="1" id="KW-0732">Signal</keyword>
<dbReference type="InterPro" id="IPR020207">
    <property type="entry name" value="Metastasis-suppressor_KiSS-1"/>
</dbReference>
<evidence type="ECO:0000313" key="3">
    <source>
        <dbReference type="Proteomes" id="UP000824782"/>
    </source>
</evidence>
<feature type="signal peptide" evidence="1">
    <location>
        <begin position="1"/>
        <end position="21"/>
    </location>
</feature>
<name>A0AAV7CXI3_ENGPU</name>
<reference evidence="2" key="1">
    <citation type="thesis" date="2020" institute="ProQuest LLC" country="789 East Eisenhower Parkway, Ann Arbor, MI, USA">
        <title>Comparative Genomics and Chromosome Evolution.</title>
        <authorList>
            <person name="Mudd A.B."/>
        </authorList>
    </citation>
    <scope>NUCLEOTIDE SEQUENCE</scope>
    <source>
        <strain evidence="2">237g6f4</strain>
        <tissue evidence="2">Blood</tissue>
    </source>
</reference>
<comment type="caution">
    <text evidence="2">The sequence shown here is derived from an EMBL/GenBank/DDBJ whole genome shotgun (WGS) entry which is preliminary data.</text>
</comment>
<feature type="chain" id="PRO_5044000766" description="Kisspeptin" evidence="1">
    <location>
        <begin position="22"/>
        <end position="124"/>
    </location>
</feature>
<evidence type="ECO:0000256" key="1">
    <source>
        <dbReference type="SAM" id="SignalP"/>
    </source>
</evidence>
<sequence>MMIFTAFYLLILVVGINLGEPAEGPLYDSTSTGDEITLVPRLSPLPCPDKIPPTWRVEKSPILALLCRRKKMFPSSQLWPSDLQIPSRVIPAPEGAFLVEREKDLSAYNWNSFGLRYGKRRVVQ</sequence>
<dbReference type="Proteomes" id="UP000824782">
    <property type="component" value="Unassembled WGS sequence"/>
</dbReference>
<dbReference type="PANTHER" id="PTHR16955">
    <property type="entry name" value="METASTASIS-SUPPRESSOR KISS-1"/>
    <property type="match status" value="1"/>
</dbReference>
<dbReference type="EMBL" id="WNYA01000002">
    <property type="protein sequence ID" value="KAG8589439.1"/>
    <property type="molecule type" value="Genomic_DNA"/>
</dbReference>
<evidence type="ECO:0008006" key="4">
    <source>
        <dbReference type="Google" id="ProtNLM"/>
    </source>
</evidence>
<dbReference type="GO" id="GO:0031773">
    <property type="term" value="F:kisspeptin receptor binding"/>
    <property type="evidence" value="ECO:0007669"/>
    <property type="project" value="TreeGrafter"/>
</dbReference>
<dbReference type="Pfam" id="PF15152">
    <property type="entry name" value="Kisspeptin"/>
    <property type="match status" value="1"/>
</dbReference>
<accession>A0AAV7CXI3</accession>
<gene>
    <name evidence="2" type="ORF">GDO81_006386</name>
</gene>